<evidence type="ECO:0000256" key="4">
    <source>
        <dbReference type="ARBA" id="ARBA00012729"/>
    </source>
</evidence>
<reference evidence="24" key="1">
    <citation type="submission" date="2022-11" db="EMBL/GenBank/DDBJ databases">
        <authorList>
            <person name="Petersen C."/>
        </authorList>
    </citation>
    <scope>NUCLEOTIDE SEQUENCE</scope>
    <source>
        <strain evidence="24">IBT 21917</strain>
    </source>
</reference>
<evidence type="ECO:0000256" key="16">
    <source>
        <dbReference type="ARBA" id="ARBA00023295"/>
    </source>
</evidence>
<dbReference type="SUPFAM" id="SSF51445">
    <property type="entry name" value="(Trans)glycosidases"/>
    <property type="match status" value="1"/>
</dbReference>
<proteinExistence type="inferred from homology"/>
<dbReference type="OrthoDB" id="6020543at2759"/>
<comment type="function">
    <text evidence="18">GPI-anchored chitinase involved in the degradation of chitin, a component of the cell walls of fungi and exoskeletal elements of some animals (including worms and arthropods). Required to reshape the cell wall at the sites where cell wall remodeling and/or cell wall maturation actively take place such as sites of conidia formation.</text>
</comment>
<protein>
    <recommendedName>
        <fullName evidence="4">chitinase</fullName>
        <ecNumber evidence="4">3.2.1.14</ecNumber>
    </recommendedName>
</protein>
<evidence type="ECO:0000256" key="17">
    <source>
        <dbReference type="ARBA" id="ARBA00023326"/>
    </source>
</evidence>
<dbReference type="GO" id="GO:0000272">
    <property type="term" value="P:polysaccharide catabolic process"/>
    <property type="evidence" value="ECO:0007669"/>
    <property type="project" value="UniProtKB-KW"/>
</dbReference>
<dbReference type="GO" id="GO:0008061">
    <property type="term" value="F:chitin binding"/>
    <property type="evidence" value="ECO:0007669"/>
    <property type="project" value="UniProtKB-KW"/>
</dbReference>
<evidence type="ECO:0000259" key="23">
    <source>
        <dbReference type="PROSITE" id="PS51910"/>
    </source>
</evidence>
<sequence length="884" mass="92430">MRFLRVLSTAAAMLALIPHSFAFDANSKSNVAVYYVCSSPACLVLCTNSVIQGQGANQARLANFCQDTSSDIINLGFVNFLPSLVGQWPGTNFGNQCDGNFYPNSTLLSGCHQIWEDIPVCQALGKKVLLSVGGDGAYPVPMTDELAHWFADLLWYSFGPSQPNRRYDVGLINGLVKDIFPRPFQGVSVDGFDFDIEHNGGSGYATLVNRLRSHFLEFPTRTFYISGSPQCPIPDAQLSKAIADSHFDFVWVQFYNTAGCSAAEYVHGTGHFNYGEWVTAIKQSANPSAKLYVGLPASKSAANAAYYIEPSQVKPLVEEYMGLYPETFGGIMLWEATAAENNVINGRNYMQHMKRILNGLAPPVSTSVSTVSATSTSTLKHTPKPTSSVQSSTMTSTRSSISTAASSSSWIASSTSTSSPGPLSSTSSSSASLVKSTSTTRSSTSSPVSSSYKTSSSSSISTVKSSFSSISDPSAASSSSHSSSEVIYPTTSHASSTGSAVRSSSVGKSTSLSGSPVSTSTVQVFPTPVSSTGLSTRLIFYSSSGRSKSTPMGHWQTSSLTQSSILTLSVSSNTQSFSSGSASVSVPMSSPASSVRKSSTQTRRTKTPNASGTGTFQPTSLISATPSVTPRPSSPAETITSIVVTSYTSICPTGFTTITTTYTTYFCPETSATATATPTPGITSSLINDATKATSVPEGWTTTVTVCTHCAATPTTVTLTLPNPTTVDTTAWPTTSESTIAATAVPGESTTTISRITTVTFCPRCGPTGSTLTLPVPHTSAVIVPSVRPTTTVAKSPAMTSGSPTFISKTIATGASSPHSVDQSRSQSKTSAVYYSISGKAPAASGTQTQTGPSPIYTGAASHPVLVNMFCIIFIGFMSMIILM</sequence>
<feature type="compositionally biased region" description="Low complexity" evidence="20">
    <location>
        <begin position="492"/>
        <end position="521"/>
    </location>
</feature>
<evidence type="ECO:0000256" key="15">
    <source>
        <dbReference type="ARBA" id="ARBA00023288"/>
    </source>
</evidence>
<evidence type="ECO:0000256" key="11">
    <source>
        <dbReference type="ARBA" id="ARBA00023024"/>
    </source>
</evidence>
<dbReference type="GO" id="GO:0098552">
    <property type="term" value="C:side of membrane"/>
    <property type="evidence" value="ECO:0007669"/>
    <property type="project" value="UniProtKB-KW"/>
</dbReference>
<dbReference type="InterPro" id="IPR045321">
    <property type="entry name" value="Cts1-like"/>
</dbReference>
<keyword evidence="15" id="KW-0449">Lipoprotein</keyword>
<keyword evidence="13" id="KW-0325">Glycoprotein</keyword>
<evidence type="ECO:0000256" key="19">
    <source>
        <dbReference type="ARBA" id="ARBA00025727"/>
    </source>
</evidence>
<keyword evidence="9 22" id="KW-0732">Signal</keyword>
<evidence type="ECO:0000256" key="20">
    <source>
        <dbReference type="SAM" id="MobiDB-lite"/>
    </source>
</evidence>
<dbReference type="InterPro" id="IPR050542">
    <property type="entry name" value="Glycosyl_Hydrlase18_Chitinase"/>
</dbReference>
<evidence type="ECO:0000256" key="1">
    <source>
        <dbReference type="ARBA" id="ARBA00000822"/>
    </source>
</evidence>
<evidence type="ECO:0000313" key="25">
    <source>
        <dbReference type="Proteomes" id="UP001146351"/>
    </source>
</evidence>
<dbReference type="AlphaFoldDB" id="A0A9W9IRW6"/>
<keyword evidence="10" id="KW-0378">Hydrolase</keyword>
<feature type="signal peptide" evidence="22">
    <location>
        <begin position="1"/>
        <end position="22"/>
    </location>
</feature>
<dbReference type="PANTHER" id="PTHR45708">
    <property type="entry name" value="ENDOCHITINASE"/>
    <property type="match status" value="1"/>
</dbReference>
<dbReference type="EMBL" id="JAPQKO010000001">
    <property type="protein sequence ID" value="KAJ5182912.1"/>
    <property type="molecule type" value="Genomic_DNA"/>
</dbReference>
<keyword evidence="12 21" id="KW-0472">Membrane</keyword>
<keyword evidence="6" id="KW-0134">Cell wall</keyword>
<reference evidence="24" key="2">
    <citation type="journal article" date="2023" name="IMA Fungus">
        <title>Comparative genomic study of the Penicillium genus elucidates a diverse pangenome and 15 lateral gene transfer events.</title>
        <authorList>
            <person name="Petersen C."/>
            <person name="Sorensen T."/>
            <person name="Nielsen M.R."/>
            <person name="Sondergaard T.E."/>
            <person name="Sorensen J.L."/>
            <person name="Fitzpatrick D.A."/>
            <person name="Frisvad J.C."/>
            <person name="Nielsen K.L."/>
        </authorList>
    </citation>
    <scope>NUCLEOTIDE SEQUENCE</scope>
    <source>
        <strain evidence="24">IBT 21917</strain>
    </source>
</reference>
<evidence type="ECO:0000256" key="21">
    <source>
        <dbReference type="SAM" id="Phobius"/>
    </source>
</evidence>
<keyword evidence="8" id="KW-0147">Chitin-binding</keyword>
<dbReference type="GO" id="GO:0006032">
    <property type="term" value="P:chitin catabolic process"/>
    <property type="evidence" value="ECO:0007669"/>
    <property type="project" value="UniProtKB-KW"/>
</dbReference>
<feature type="chain" id="PRO_5040771892" description="chitinase" evidence="22">
    <location>
        <begin position="23"/>
        <end position="884"/>
    </location>
</feature>
<dbReference type="PROSITE" id="PS51910">
    <property type="entry name" value="GH18_2"/>
    <property type="match status" value="1"/>
</dbReference>
<feature type="region of interest" description="Disordered" evidence="20">
    <location>
        <begin position="372"/>
        <end position="397"/>
    </location>
</feature>
<evidence type="ECO:0000256" key="14">
    <source>
        <dbReference type="ARBA" id="ARBA00023277"/>
    </source>
</evidence>
<feature type="region of interest" description="Disordered" evidence="20">
    <location>
        <begin position="489"/>
        <end position="527"/>
    </location>
</feature>
<comment type="subcellular location">
    <subcellularLocation>
        <location evidence="3">Cell membrane</location>
        <topology evidence="3">Lipid-anchor</topology>
        <topology evidence="3">GPI-anchor</topology>
    </subcellularLocation>
    <subcellularLocation>
        <location evidence="2">Secreted</location>
        <location evidence="2">Cell wall</location>
    </subcellularLocation>
</comment>
<dbReference type="Gene3D" id="3.20.20.80">
    <property type="entry name" value="Glycosidases"/>
    <property type="match status" value="1"/>
</dbReference>
<keyword evidence="16" id="KW-0326">Glycosidase</keyword>
<feature type="compositionally biased region" description="Polar residues" evidence="20">
    <location>
        <begin position="608"/>
        <end position="635"/>
    </location>
</feature>
<comment type="similarity">
    <text evidence="19">Belongs to the glycosyl hydrolase 18 family. Chitinase class III subfamily.</text>
</comment>
<evidence type="ECO:0000256" key="12">
    <source>
        <dbReference type="ARBA" id="ARBA00023136"/>
    </source>
</evidence>
<keyword evidence="5" id="KW-1003">Cell membrane</keyword>
<evidence type="ECO:0000256" key="6">
    <source>
        <dbReference type="ARBA" id="ARBA00022512"/>
    </source>
</evidence>
<dbReference type="PROSITE" id="PS01095">
    <property type="entry name" value="GH18_1"/>
    <property type="match status" value="1"/>
</dbReference>
<keyword evidence="21" id="KW-1133">Transmembrane helix</keyword>
<feature type="compositionally biased region" description="Low complexity" evidence="20">
    <location>
        <begin position="386"/>
        <end position="397"/>
    </location>
</feature>
<accession>A0A9W9IRW6</accession>
<dbReference type="GO" id="GO:0008843">
    <property type="term" value="F:endochitinase activity"/>
    <property type="evidence" value="ECO:0007669"/>
    <property type="project" value="UniProtKB-EC"/>
</dbReference>
<evidence type="ECO:0000256" key="2">
    <source>
        <dbReference type="ARBA" id="ARBA00004191"/>
    </source>
</evidence>
<evidence type="ECO:0000256" key="18">
    <source>
        <dbReference type="ARBA" id="ARBA00024658"/>
    </source>
</evidence>
<evidence type="ECO:0000256" key="3">
    <source>
        <dbReference type="ARBA" id="ARBA00004609"/>
    </source>
</evidence>
<evidence type="ECO:0000256" key="5">
    <source>
        <dbReference type="ARBA" id="ARBA00022475"/>
    </source>
</evidence>
<comment type="caution">
    <text evidence="24">The sequence shown here is derived from an EMBL/GenBank/DDBJ whole genome shotgun (WGS) entry which is preliminary data.</text>
</comment>
<evidence type="ECO:0000256" key="7">
    <source>
        <dbReference type="ARBA" id="ARBA00022622"/>
    </source>
</evidence>
<dbReference type="PANTHER" id="PTHR45708:SF47">
    <property type="entry name" value="ENDOCHITINASE A"/>
    <property type="match status" value="1"/>
</dbReference>
<evidence type="ECO:0000256" key="22">
    <source>
        <dbReference type="SAM" id="SignalP"/>
    </source>
</evidence>
<feature type="transmembrane region" description="Helical" evidence="21">
    <location>
        <begin position="865"/>
        <end position="883"/>
    </location>
</feature>
<dbReference type="InterPro" id="IPR017853">
    <property type="entry name" value="GH"/>
</dbReference>
<keyword evidence="21" id="KW-0812">Transmembrane</keyword>
<evidence type="ECO:0000256" key="13">
    <source>
        <dbReference type="ARBA" id="ARBA00023180"/>
    </source>
</evidence>
<evidence type="ECO:0000313" key="24">
    <source>
        <dbReference type="EMBL" id="KAJ5182912.1"/>
    </source>
</evidence>
<dbReference type="GO" id="GO:0005886">
    <property type="term" value="C:plasma membrane"/>
    <property type="evidence" value="ECO:0007669"/>
    <property type="project" value="UniProtKB-SubCell"/>
</dbReference>
<dbReference type="EC" id="3.2.1.14" evidence="4"/>
<organism evidence="24 25">
    <name type="scientific">Penicillium capsulatum</name>
    <dbReference type="NCBI Taxonomy" id="69766"/>
    <lineage>
        <taxon>Eukaryota</taxon>
        <taxon>Fungi</taxon>
        <taxon>Dikarya</taxon>
        <taxon>Ascomycota</taxon>
        <taxon>Pezizomycotina</taxon>
        <taxon>Eurotiomycetes</taxon>
        <taxon>Eurotiomycetidae</taxon>
        <taxon>Eurotiales</taxon>
        <taxon>Aspergillaceae</taxon>
        <taxon>Penicillium</taxon>
    </lineage>
</organism>
<keyword evidence="11" id="KW-0146">Chitin degradation</keyword>
<comment type="catalytic activity">
    <reaction evidence="1">
        <text>Random endo-hydrolysis of N-acetyl-beta-D-glucosaminide (1-&gt;4)-beta-linkages in chitin and chitodextrins.</text>
        <dbReference type="EC" id="3.2.1.14"/>
    </reaction>
</comment>
<keyword evidence="25" id="KW-1185">Reference proteome</keyword>
<name>A0A9W9IRW6_9EURO</name>
<evidence type="ECO:0000256" key="8">
    <source>
        <dbReference type="ARBA" id="ARBA00022669"/>
    </source>
</evidence>
<keyword evidence="6" id="KW-0964">Secreted</keyword>
<gene>
    <name evidence="24" type="ORF">N7492_000528</name>
</gene>
<keyword evidence="14" id="KW-0119">Carbohydrate metabolism</keyword>
<feature type="domain" description="GH18" evidence="23">
    <location>
        <begin position="29"/>
        <end position="360"/>
    </location>
</feature>
<keyword evidence="7" id="KW-0336">GPI-anchor</keyword>
<dbReference type="CDD" id="cd02877">
    <property type="entry name" value="GH18_hevamine_XipI_class_III"/>
    <property type="match status" value="1"/>
</dbReference>
<feature type="compositionally biased region" description="Low complexity" evidence="20">
    <location>
        <begin position="579"/>
        <end position="602"/>
    </location>
</feature>
<dbReference type="InterPro" id="IPR001579">
    <property type="entry name" value="Glyco_hydro_18_chit_AS"/>
</dbReference>
<dbReference type="Proteomes" id="UP001146351">
    <property type="component" value="Unassembled WGS sequence"/>
</dbReference>
<evidence type="ECO:0000256" key="10">
    <source>
        <dbReference type="ARBA" id="ARBA00022801"/>
    </source>
</evidence>
<evidence type="ECO:0000256" key="9">
    <source>
        <dbReference type="ARBA" id="ARBA00022729"/>
    </source>
</evidence>
<dbReference type="GO" id="GO:0005576">
    <property type="term" value="C:extracellular region"/>
    <property type="evidence" value="ECO:0007669"/>
    <property type="project" value="TreeGrafter"/>
</dbReference>
<feature type="region of interest" description="Disordered" evidence="20">
    <location>
        <begin position="411"/>
        <end position="459"/>
    </location>
</feature>
<keyword evidence="17" id="KW-0624">Polysaccharide degradation</keyword>
<feature type="region of interest" description="Disordered" evidence="20">
    <location>
        <begin position="579"/>
        <end position="635"/>
    </location>
</feature>
<dbReference type="InterPro" id="IPR001223">
    <property type="entry name" value="Glyco_hydro18_cat"/>
</dbReference>